<dbReference type="CDD" id="cd09999">
    <property type="entry name" value="Arginase-like_1"/>
    <property type="match status" value="1"/>
</dbReference>
<sequence length="290" mass="32358">MSAIKTLRLLMPQWQGGGNNPAYSLGARLLEWLAPKGSHPTIEVPIDPYHSTSIKKENGIIEQSALLKQLEDATTIIHQHHPQKIVVFGGDCLVEQAPISYLNQIYDGNLGVLWMDAHPDVTTPKDFQHEHAMVLGNLLGEGDPAFAEKVPVKLNPKKVMLGGLQETMAYETEVIQRLGLRHVGPKELSKSSNSVIEWIKEEQISKLFIHIDLDVLNASLFRSLLFANPYQDPKIFDGVAQGAMTIPELTRVIQDILPLTEIVGLGITEHMPWDAIHLQEMLEQIPILKE</sequence>
<name>A0A251ZX15_9PROT</name>
<keyword evidence="6" id="KW-1185">Reference proteome</keyword>
<dbReference type="Pfam" id="PF00491">
    <property type="entry name" value="Arginase"/>
    <property type="match status" value="1"/>
</dbReference>
<proteinExistence type="inferred from homology"/>
<organism evidence="5 6">
    <name type="scientific">Commensalibacter intestini</name>
    <dbReference type="NCBI Taxonomy" id="479936"/>
    <lineage>
        <taxon>Bacteria</taxon>
        <taxon>Pseudomonadati</taxon>
        <taxon>Pseudomonadota</taxon>
        <taxon>Alphaproteobacteria</taxon>
        <taxon>Acetobacterales</taxon>
        <taxon>Acetobacteraceae</taxon>
    </lineage>
</organism>
<dbReference type="PROSITE" id="PS51409">
    <property type="entry name" value="ARGINASE_2"/>
    <property type="match status" value="1"/>
</dbReference>
<dbReference type="EMBL" id="JOPB01000002">
    <property type="protein sequence ID" value="OUI79210.1"/>
    <property type="molecule type" value="Genomic_DNA"/>
</dbReference>
<dbReference type="GO" id="GO:0030145">
    <property type="term" value="F:manganese ion binding"/>
    <property type="evidence" value="ECO:0007669"/>
    <property type="project" value="TreeGrafter"/>
</dbReference>
<keyword evidence="2" id="KW-0378">Hydrolase</keyword>
<evidence type="ECO:0000313" key="5">
    <source>
        <dbReference type="EMBL" id="OUI79210.1"/>
    </source>
</evidence>
<comment type="caution">
    <text evidence="5">The sequence shown here is derived from an EMBL/GenBank/DDBJ whole genome shotgun (WGS) entry which is preliminary data.</text>
</comment>
<dbReference type="RefSeq" id="WP_086631930.1">
    <property type="nucleotide sequence ID" value="NZ_JOPB01000002.1"/>
</dbReference>
<evidence type="ECO:0000256" key="3">
    <source>
        <dbReference type="ARBA" id="ARBA00023211"/>
    </source>
</evidence>
<evidence type="ECO:0000256" key="4">
    <source>
        <dbReference type="PROSITE-ProRule" id="PRU00742"/>
    </source>
</evidence>
<evidence type="ECO:0000313" key="6">
    <source>
        <dbReference type="Proteomes" id="UP000194946"/>
    </source>
</evidence>
<evidence type="ECO:0000256" key="2">
    <source>
        <dbReference type="ARBA" id="ARBA00022801"/>
    </source>
</evidence>
<gene>
    <name evidence="5" type="ORF">HK18_04830</name>
</gene>
<dbReference type="SUPFAM" id="SSF52768">
    <property type="entry name" value="Arginase/deacetylase"/>
    <property type="match status" value="1"/>
</dbReference>
<dbReference type="Gene3D" id="3.40.800.10">
    <property type="entry name" value="Ureohydrolase domain"/>
    <property type="match status" value="1"/>
</dbReference>
<accession>A0A251ZX15</accession>
<keyword evidence="3" id="KW-0464">Manganese</keyword>
<comment type="similarity">
    <text evidence="4">Belongs to the arginase family.</text>
</comment>
<dbReference type="Proteomes" id="UP000194946">
    <property type="component" value="Unassembled WGS sequence"/>
</dbReference>
<protein>
    <submittedName>
        <fullName evidence="5">Arginase</fullName>
    </submittedName>
</protein>
<dbReference type="InterPro" id="IPR006035">
    <property type="entry name" value="Ureohydrolase"/>
</dbReference>
<dbReference type="AlphaFoldDB" id="A0A251ZX15"/>
<evidence type="ECO:0000256" key="1">
    <source>
        <dbReference type="ARBA" id="ARBA00022723"/>
    </source>
</evidence>
<dbReference type="GO" id="GO:0004053">
    <property type="term" value="F:arginase activity"/>
    <property type="evidence" value="ECO:0007669"/>
    <property type="project" value="TreeGrafter"/>
</dbReference>
<keyword evidence="1" id="KW-0479">Metal-binding</keyword>
<dbReference type="PANTHER" id="PTHR43782">
    <property type="entry name" value="ARGINASE"/>
    <property type="match status" value="1"/>
</dbReference>
<dbReference type="GO" id="GO:0005829">
    <property type="term" value="C:cytosol"/>
    <property type="evidence" value="ECO:0007669"/>
    <property type="project" value="TreeGrafter"/>
</dbReference>
<dbReference type="PANTHER" id="PTHR43782:SF3">
    <property type="entry name" value="ARGINASE"/>
    <property type="match status" value="1"/>
</dbReference>
<dbReference type="InterPro" id="IPR023696">
    <property type="entry name" value="Ureohydrolase_dom_sf"/>
</dbReference>
<reference evidence="6" key="1">
    <citation type="submission" date="2014-06" db="EMBL/GenBank/DDBJ databases">
        <authorList>
            <person name="Winans N.J."/>
            <person name="Newell P.D."/>
            <person name="Douglas A.E."/>
        </authorList>
    </citation>
    <scope>NUCLEOTIDE SEQUENCE [LARGE SCALE GENOMIC DNA]</scope>
    <source>
        <strain evidence="6">DmL_052</strain>
    </source>
</reference>